<evidence type="ECO:0000259" key="3">
    <source>
        <dbReference type="PROSITE" id="PS50110"/>
    </source>
</evidence>
<dbReference type="GO" id="GO:0000160">
    <property type="term" value="P:phosphorelay signal transduction system"/>
    <property type="evidence" value="ECO:0007669"/>
    <property type="project" value="InterPro"/>
</dbReference>
<comment type="caution">
    <text evidence="4">The sequence shown here is derived from an EMBL/GenBank/DDBJ whole genome shotgun (WGS) entry which is preliminary data.</text>
</comment>
<dbReference type="PANTHER" id="PTHR44591">
    <property type="entry name" value="STRESS RESPONSE REGULATOR PROTEIN 1"/>
    <property type="match status" value="1"/>
</dbReference>
<dbReference type="InterPro" id="IPR001789">
    <property type="entry name" value="Sig_transdc_resp-reg_receiver"/>
</dbReference>
<dbReference type="RefSeq" id="WP_106512956.1">
    <property type="nucleotide sequence ID" value="NZ_PXYI01000003.1"/>
</dbReference>
<accession>A0A2P7QS46</accession>
<dbReference type="Pfam" id="PF00072">
    <property type="entry name" value="Response_reg"/>
    <property type="match status" value="1"/>
</dbReference>
<evidence type="ECO:0000256" key="2">
    <source>
        <dbReference type="PROSITE-ProRule" id="PRU00169"/>
    </source>
</evidence>
<feature type="domain" description="Response regulatory" evidence="3">
    <location>
        <begin position="1"/>
        <end position="114"/>
    </location>
</feature>
<evidence type="ECO:0000313" key="4">
    <source>
        <dbReference type="EMBL" id="PSJ40803.1"/>
    </source>
</evidence>
<dbReference type="PROSITE" id="PS50110">
    <property type="entry name" value="RESPONSE_REGULATORY"/>
    <property type="match status" value="1"/>
</dbReference>
<dbReference type="Proteomes" id="UP000241167">
    <property type="component" value="Unassembled WGS sequence"/>
</dbReference>
<gene>
    <name evidence="4" type="ORF">C7I55_10965</name>
</gene>
<protein>
    <recommendedName>
        <fullName evidence="3">Response regulatory domain-containing protein</fullName>
    </recommendedName>
</protein>
<dbReference type="AlphaFoldDB" id="A0A2P7QS46"/>
<name>A0A2P7QS46_9SPHN</name>
<dbReference type="SMART" id="SM00448">
    <property type="entry name" value="REC"/>
    <property type="match status" value="1"/>
</dbReference>
<keyword evidence="1 2" id="KW-0597">Phosphoprotein</keyword>
<dbReference type="PANTHER" id="PTHR44591:SF21">
    <property type="entry name" value="TWO-COMPONENT RESPONSE REGULATOR"/>
    <property type="match status" value="1"/>
</dbReference>
<keyword evidence="5" id="KW-1185">Reference proteome</keyword>
<dbReference type="EMBL" id="PXYI01000003">
    <property type="protein sequence ID" value="PSJ40803.1"/>
    <property type="molecule type" value="Genomic_DNA"/>
</dbReference>
<sequence length="124" mass="13135">MILVVDDEAPVRATISRALAELGYPVREAETGEQALTLIREAPPQLVILDYVMPGMDGAEVARQIGDLHANLPIVFSTGHGPLRALRESAGAEASVLEKPFTLAELDALIARTLGAAPRLRNGG</sequence>
<dbReference type="OrthoDB" id="8019678at2"/>
<dbReference type="InterPro" id="IPR011006">
    <property type="entry name" value="CheY-like_superfamily"/>
</dbReference>
<reference evidence="4 5" key="1">
    <citation type="submission" date="2018-03" db="EMBL/GenBank/DDBJ databases">
        <title>The draft genome of Sphingosinicella sp. GL-C-18.</title>
        <authorList>
            <person name="Liu L."/>
            <person name="Li L."/>
            <person name="Liang L."/>
            <person name="Zhang X."/>
            <person name="Wang T."/>
        </authorList>
    </citation>
    <scope>NUCLEOTIDE SEQUENCE [LARGE SCALE GENOMIC DNA]</scope>
    <source>
        <strain evidence="4 5">GL-C-18</strain>
    </source>
</reference>
<dbReference type="SUPFAM" id="SSF52172">
    <property type="entry name" value="CheY-like"/>
    <property type="match status" value="1"/>
</dbReference>
<evidence type="ECO:0000256" key="1">
    <source>
        <dbReference type="ARBA" id="ARBA00022553"/>
    </source>
</evidence>
<evidence type="ECO:0000313" key="5">
    <source>
        <dbReference type="Proteomes" id="UP000241167"/>
    </source>
</evidence>
<organism evidence="4 5">
    <name type="scientific">Allosphingosinicella deserti</name>
    <dbReference type="NCBI Taxonomy" id="2116704"/>
    <lineage>
        <taxon>Bacteria</taxon>
        <taxon>Pseudomonadati</taxon>
        <taxon>Pseudomonadota</taxon>
        <taxon>Alphaproteobacteria</taxon>
        <taxon>Sphingomonadales</taxon>
        <taxon>Sphingomonadaceae</taxon>
        <taxon>Allosphingosinicella</taxon>
    </lineage>
</organism>
<dbReference type="InterPro" id="IPR050595">
    <property type="entry name" value="Bact_response_regulator"/>
</dbReference>
<proteinExistence type="predicted"/>
<dbReference type="Gene3D" id="3.40.50.2300">
    <property type="match status" value="1"/>
</dbReference>
<feature type="modified residue" description="4-aspartylphosphate" evidence="2">
    <location>
        <position position="50"/>
    </location>
</feature>